<name>A0ABY0FB84_9NEIS</name>
<gene>
    <name evidence="3" type="ORF">EBB06_10635</name>
</gene>
<evidence type="ECO:0000256" key="1">
    <source>
        <dbReference type="SAM" id="SignalP"/>
    </source>
</evidence>
<dbReference type="CDD" id="cd13400">
    <property type="entry name" value="LT_IagB-like"/>
    <property type="match status" value="1"/>
</dbReference>
<feature type="domain" description="Transglycosylase SLT" evidence="2">
    <location>
        <begin position="20"/>
        <end position="133"/>
    </location>
</feature>
<dbReference type="RefSeq" id="WP_129213163.1">
    <property type="nucleotide sequence ID" value="NZ_REGR01000011.1"/>
</dbReference>
<dbReference type="InterPro" id="IPR008258">
    <property type="entry name" value="Transglycosylase_SLT_dom_1"/>
</dbReference>
<feature type="chain" id="PRO_5045816881" evidence="1">
    <location>
        <begin position="19"/>
        <end position="145"/>
    </location>
</feature>
<keyword evidence="1" id="KW-0732">Signal</keyword>
<evidence type="ECO:0000313" key="4">
    <source>
        <dbReference type="Proteomes" id="UP000290682"/>
    </source>
</evidence>
<organism evidence="3 4">
    <name type="scientific">Crenobacter cavernae</name>
    <dbReference type="NCBI Taxonomy" id="2290923"/>
    <lineage>
        <taxon>Bacteria</taxon>
        <taxon>Pseudomonadati</taxon>
        <taxon>Pseudomonadota</taxon>
        <taxon>Betaproteobacteria</taxon>
        <taxon>Neisseriales</taxon>
        <taxon>Neisseriaceae</taxon>
        <taxon>Crenobacter</taxon>
    </lineage>
</organism>
<dbReference type="Proteomes" id="UP000290682">
    <property type="component" value="Unassembled WGS sequence"/>
</dbReference>
<evidence type="ECO:0000313" key="3">
    <source>
        <dbReference type="EMBL" id="RXZ43214.1"/>
    </source>
</evidence>
<feature type="signal peptide" evidence="1">
    <location>
        <begin position="1"/>
        <end position="18"/>
    </location>
</feature>
<dbReference type="EMBL" id="REGR01000011">
    <property type="protein sequence ID" value="RXZ43214.1"/>
    <property type="molecule type" value="Genomic_DNA"/>
</dbReference>
<dbReference type="Pfam" id="PF01464">
    <property type="entry name" value="SLT"/>
    <property type="match status" value="1"/>
</dbReference>
<dbReference type="InterPro" id="IPR023346">
    <property type="entry name" value="Lysozyme-like_dom_sf"/>
</dbReference>
<accession>A0ABY0FB84</accession>
<evidence type="ECO:0000259" key="2">
    <source>
        <dbReference type="Pfam" id="PF01464"/>
    </source>
</evidence>
<reference evidence="3 4" key="1">
    <citation type="submission" date="2018-10" db="EMBL/GenBank/DDBJ databases">
        <title>Draft genome of Fastidiocella sp. strain 375T, a bacterium isolated from a karstic cave dripping water.</title>
        <authorList>
            <person name="Coelho C."/>
            <person name="Verissimo A."/>
            <person name="Tiago I."/>
        </authorList>
    </citation>
    <scope>NUCLEOTIDE SEQUENCE [LARGE SCALE GENOMIC DNA]</scope>
    <source>
        <strain evidence="3 4">CAVE-375</strain>
    </source>
</reference>
<protein>
    <submittedName>
        <fullName evidence="3">Invasion protein IagB</fullName>
    </submittedName>
</protein>
<dbReference type="SUPFAM" id="SSF53955">
    <property type="entry name" value="Lysozyme-like"/>
    <property type="match status" value="1"/>
</dbReference>
<dbReference type="Gene3D" id="1.10.530.10">
    <property type="match status" value="1"/>
</dbReference>
<comment type="caution">
    <text evidence="3">The sequence shown here is derived from an EMBL/GenBank/DDBJ whole genome shotgun (WGS) entry which is preliminary data.</text>
</comment>
<keyword evidence="4" id="KW-1185">Reference proteome</keyword>
<proteinExistence type="predicted"/>
<sequence>MRLFLFAALCVLGQPAYAFCWQQAGERYRVDPRLLYAIAKVESNFDVGATHRNRDGSYDIGLMQINSRHLPRLARHGITEDVLRRDACTSVMSGAWILAEFVRSEGYGWRAIGAYNAGRSPDRSAARERYVQKVWRVYRQLVTLP</sequence>